<dbReference type="GO" id="GO:0005737">
    <property type="term" value="C:cytoplasm"/>
    <property type="evidence" value="ECO:0007669"/>
    <property type="project" value="UniProtKB-ARBA"/>
</dbReference>
<dbReference type="SMART" id="SM00356">
    <property type="entry name" value="ZnF_C3H1"/>
    <property type="match status" value="2"/>
</dbReference>
<dbReference type="PANTHER" id="PTHR12814">
    <property type="entry name" value="RNA-BINDING PROTEIN NOB1"/>
    <property type="match status" value="1"/>
</dbReference>
<dbReference type="InterPro" id="IPR033411">
    <property type="entry name" value="Ribonuclease_PIN"/>
</dbReference>
<keyword evidence="2" id="KW-0540">Nuclease</keyword>
<feature type="coiled-coil region" evidence="8">
    <location>
        <begin position="823"/>
        <end position="909"/>
    </location>
</feature>
<dbReference type="PROSITE" id="PS50103">
    <property type="entry name" value="ZF_C3H1"/>
    <property type="match status" value="2"/>
</dbReference>
<feature type="compositionally biased region" description="Basic residues" evidence="9">
    <location>
        <begin position="463"/>
        <end position="473"/>
    </location>
</feature>
<comment type="caution">
    <text evidence="11">The sequence shown here is derived from an EMBL/GenBank/DDBJ whole genome shotgun (WGS) entry which is preliminary data.</text>
</comment>
<dbReference type="Proteomes" id="UP001165121">
    <property type="component" value="Unassembled WGS sequence"/>
</dbReference>
<feature type="domain" description="C3H1-type" evidence="10">
    <location>
        <begin position="187"/>
        <end position="215"/>
    </location>
</feature>
<evidence type="ECO:0000256" key="4">
    <source>
        <dbReference type="ARBA" id="ARBA00022771"/>
    </source>
</evidence>
<name>A0A9W6X1Z4_9STRA</name>
<dbReference type="Pfam" id="PF08772">
    <property type="entry name" value="Zn_ribbon_NOB1"/>
    <property type="match status" value="1"/>
</dbReference>
<dbReference type="GO" id="GO:0004521">
    <property type="term" value="F:RNA endonuclease activity"/>
    <property type="evidence" value="ECO:0007669"/>
    <property type="project" value="TreeGrafter"/>
</dbReference>
<dbReference type="GO" id="GO:0016787">
    <property type="term" value="F:hydrolase activity"/>
    <property type="evidence" value="ECO:0007669"/>
    <property type="project" value="UniProtKB-KW"/>
</dbReference>
<accession>A0A9W6X1Z4</accession>
<dbReference type="SUPFAM" id="SSF144206">
    <property type="entry name" value="NOB1 zinc finger-like"/>
    <property type="match status" value="1"/>
</dbReference>
<dbReference type="GO" id="GO:0031981">
    <property type="term" value="C:nuclear lumen"/>
    <property type="evidence" value="ECO:0007669"/>
    <property type="project" value="UniProtKB-ARBA"/>
</dbReference>
<keyword evidence="3 7" id="KW-0479">Metal-binding</keyword>
<proteinExistence type="inferred from homology"/>
<dbReference type="InterPro" id="IPR039907">
    <property type="entry name" value="NOB1"/>
</dbReference>
<keyword evidence="6 7" id="KW-0862">Zinc</keyword>
<dbReference type="InterPro" id="IPR000571">
    <property type="entry name" value="Znf_CCCH"/>
</dbReference>
<dbReference type="InterPro" id="IPR014881">
    <property type="entry name" value="NOB1_Zn-bd"/>
</dbReference>
<dbReference type="GO" id="GO:0030688">
    <property type="term" value="C:preribosome, small subunit precursor"/>
    <property type="evidence" value="ECO:0007669"/>
    <property type="project" value="TreeGrafter"/>
</dbReference>
<evidence type="ECO:0000256" key="1">
    <source>
        <dbReference type="ARBA" id="ARBA00005858"/>
    </source>
</evidence>
<dbReference type="OrthoDB" id="446759at2759"/>
<comment type="similarity">
    <text evidence="1">Belongs to the NOB1 family.</text>
</comment>
<organism evidence="11 12">
    <name type="scientific">Phytophthora fragariaefolia</name>
    <dbReference type="NCBI Taxonomy" id="1490495"/>
    <lineage>
        <taxon>Eukaryota</taxon>
        <taxon>Sar</taxon>
        <taxon>Stramenopiles</taxon>
        <taxon>Oomycota</taxon>
        <taxon>Peronosporomycetes</taxon>
        <taxon>Peronosporales</taxon>
        <taxon>Peronosporaceae</taxon>
        <taxon>Phytophthora</taxon>
    </lineage>
</organism>
<feature type="zinc finger region" description="C3H1-type" evidence="7">
    <location>
        <begin position="187"/>
        <end position="215"/>
    </location>
</feature>
<dbReference type="FunFam" id="3.40.50.1010:FF:000020">
    <property type="entry name" value="20S-pre-rRNA D-site endonuclease NOB1"/>
    <property type="match status" value="1"/>
</dbReference>
<feature type="region of interest" description="Disordered" evidence="9">
    <location>
        <begin position="453"/>
        <end position="479"/>
    </location>
</feature>
<evidence type="ECO:0000259" key="10">
    <source>
        <dbReference type="PROSITE" id="PS50103"/>
    </source>
</evidence>
<gene>
    <name evidence="11" type="ORF">Pfra01_000549700</name>
</gene>
<dbReference type="Pfam" id="PF18044">
    <property type="entry name" value="zf-CCCH_4"/>
    <property type="match status" value="1"/>
</dbReference>
<feature type="coiled-coil region" evidence="8">
    <location>
        <begin position="634"/>
        <end position="766"/>
    </location>
</feature>
<evidence type="ECO:0000313" key="12">
    <source>
        <dbReference type="Proteomes" id="UP001165121"/>
    </source>
</evidence>
<evidence type="ECO:0000256" key="5">
    <source>
        <dbReference type="ARBA" id="ARBA00022801"/>
    </source>
</evidence>
<dbReference type="Pfam" id="PF14608">
    <property type="entry name" value="zf-CCCH_2"/>
    <property type="match status" value="1"/>
</dbReference>
<dbReference type="InterPro" id="IPR036283">
    <property type="entry name" value="NOB1_Zf-like_sf"/>
</dbReference>
<dbReference type="GO" id="GO:0008270">
    <property type="term" value="F:zinc ion binding"/>
    <property type="evidence" value="ECO:0007669"/>
    <property type="project" value="UniProtKB-KW"/>
</dbReference>
<evidence type="ECO:0000256" key="9">
    <source>
        <dbReference type="SAM" id="MobiDB-lite"/>
    </source>
</evidence>
<evidence type="ECO:0000313" key="11">
    <source>
        <dbReference type="EMBL" id="GMF27541.1"/>
    </source>
</evidence>
<feature type="domain" description="C3H1-type" evidence="10">
    <location>
        <begin position="146"/>
        <end position="174"/>
    </location>
</feature>
<dbReference type="Gene3D" id="6.20.210.10">
    <property type="entry name" value="Nin one binding (NOB1), Zn-ribbon-like"/>
    <property type="match status" value="1"/>
</dbReference>
<evidence type="ECO:0000256" key="7">
    <source>
        <dbReference type="PROSITE-ProRule" id="PRU00723"/>
    </source>
</evidence>
<dbReference type="Gene3D" id="4.10.1000.10">
    <property type="entry name" value="Zinc finger, CCCH-type"/>
    <property type="match status" value="1"/>
</dbReference>
<evidence type="ECO:0000256" key="6">
    <source>
        <dbReference type="ARBA" id="ARBA00022833"/>
    </source>
</evidence>
<dbReference type="SUPFAM" id="SSF90229">
    <property type="entry name" value="CCCH zinc finger"/>
    <property type="match status" value="2"/>
</dbReference>
<dbReference type="PANTHER" id="PTHR12814:SF2">
    <property type="entry name" value="RNA-BINDING PROTEIN NOB1"/>
    <property type="match status" value="1"/>
</dbReference>
<keyword evidence="4 7" id="KW-0863">Zinc-finger</keyword>
<dbReference type="EMBL" id="BSXT01000439">
    <property type="protein sequence ID" value="GMF27541.1"/>
    <property type="molecule type" value="Genomic_DNA"/>
</dbReference>
<evidence type="ECO:0000256" key="3">
    <source>
        <dbReference type="ARBA" id="ARBA00022723"/>
    </source>
</evidence>
<protein>
    <submittedName>
        <fullName evidence="11">Unnamed protein product</fullName>
    </submittedName>
</protein>
<dbReference type="AlphaFoldDB" id="A0A9W6X1Z4"/>
<keyword evidence="5" id="KW-0378">Hydrolase</keyword>
<feature type="zinc finger region" description="C3H1-type" evidence="7">
    <location>
        <begin position="146"/>
        <end position="174"/>
    </location>
</feature>
<dbReference type="InterPro" id="IPR041367">
    <property type="entry name" value="Znf-CCCH_4"/>
</dbReference>
<reference evidence="11" key="1">
    <citation type="submission" date="2023-04" db="EMBL/GenBank/DDBJ databases">
        <title>Phytophthora fragariaefolia NBRC 109709.</title>
        <authorList>
            <person name="Ichikawa N."/>
            <person name="Sato H."/>
            <person name="Tonouchi N."/>
        </authorList>
    </citation>
    <scope>NUCLEOTIDE SEQUENCE</scope>
    <source>
        <strain evidence="11">NBRC 109709</strain>
    </source>
</reference>
<dbReference type="Gene3D" id="3.40.50.1010">
    <property type="entry name" value="5'-nuclease"/>
    <property type="match status" value="1"/>
</dbReference>
<dbReference type="GO" id="GO:0030490">
    <property type="term" value="P:maturation of SSU-rRNA"/>
    <property type="evidence" value="ECO:0007669"/>
    <property type="project" value="TreeGrafter"/>
</dbReference>
<sequence>MADEVTQALEAARLSPKAAPTTKKVLHLVIDSGAIIKGTNLAVLAENFWTVPDVLDEIRDKKSRAILERLPFTLRTREPSAEAMKAVVNFSRKTGDFTYLSLTDLRVMALSYQLEVEAIGAEHLRTSPELSQTVTRAANGKIVGGSQTNIPCKYFGTAMGCKYGDECRFTHDEAAAKVEDGAEAPKKKVDIPCRFFNTPEGCKYGDDCSFIHEKTEETEAPTQETEVADEPAVEQQISEEIRNADVKSRIMGGFAASSNAGAAEDDGKNWITNDNFAKFTASPFGDGKGLEEIATRLPVACITTDFSMQNVMLQIGLRLLSTEGMTIKRVKQWILRCIACFTTSTEMDRLFCPKCGNSTMERVSYSLDRDGHMTFYTRANRPTKLSGTKFSLPKPKGGRNGDLLLREDQLLVGIWGQRQRQHKKVMQSAFGENVAHDLGVKAERQTGIVVGYGRMNPNAQKGRERRGKKKRSRVNSPRSLEACRRMGIKPSELLPKPVVDFLDQGVNRKYTLVEKEAAVLRHEHFEQLRQQKLETVRVEREAIINGLGPAPPSTALVSAVGNTESLTGALASPALQLQIAPGFPPRRVQSARPWKHVHSDSDGSQGIADSTLLQLEERRLARIKLRQQKDIQSAIEMEAKLARIQQEKARRTAEEAKRQEDQHRKLRIRRIQIAAAKHEKEIVKKREEDKEAVERKAKRRADAERERLLAEEAKEKARLRSLEATQRDIVRQQNADAWRAHTNELLRQQEEVVAANRRRMLEKERQVALKMENASKRRHHEALERREKVNARIQHVTYQNEVEIARKKQEVADKQAAAADRTRDIQRKALNDLKERAAKSKQDEQVRQKRLEAAHVLRQKHVSELLAKRKQLEEKMEVTQLEREKTRLLAQVEHQLEIAQKEENVARIQRMEEYAREQLIRRISSADARSRAVKERKQALLQARQQVTTEAMIRRHRLAEAVEKMRTSSTKWDKIEETLYGL</sequence>
<dbReference type="Pfam" id="PF17146">
    <property type="entry name" value="PIN_6"/>
    <property type="match status" value="1"/>
</dbReference>
<keyword evidence="8" id="KW-0175">Coiled coil</keyword>
<evidence type="ECO:0000256" key="2">
    <source>
        <dbReference type="ARBA" id="ARBA00022722"/>
    </source>
</evidence>
<evidence type="ECO:0000256" key="8">
    <source>
        <dbReference type="SAM" id="Coils"/>
    </source>
</evidence>
<dbReference type="InterPro" id="IPR036855">
    <property type="entry name" value="Znf_CCCH_sf"/>
</dbReference>
<keyword evidence="12" id="KW-1185">Reference proteome</keyword>
<dbReference type="CDD" id="cd09876">
    <property type="entry name" value="PIN_Nob1-like"/>
    <property type="match status" value="1"/>
</dbReference>